<organism evidence="3 4">
    <name type="scientific">Halioxenophilus aromaticivorans</name>
    <dbReference type="NCBI Taxonomy" id="1306992"/>
    <lineage>
        <taxon>Bacteria</taxon>
        <taxon>Pseudomonadati</taxon>
        <taxon>Pseudomonadota</taxon>
        <taxon>Gammaproteobacteria</taxon>
        <taxon>Alteromonadales</taxon>
        <taxon>Alteromonadaceae</taxon>
        <taxon>Halioxenophilus</taxon>
    </lineage>
</organism>
<evidence type="ECO:0000256" key="2">
    <source>
        <dbReference type="SAM" id="Phobius"/>
    </source>
</evidence>
<dbReference type="EMBL" id="BAABLX010000016">
    <property type="protein sequence ID" value="GAA4942999.1"/>
    <property type="molecule type" value="Genomic_DNA"/>
</dbReference>
<name>A0AAV3U2D4_9ALTE</name>
<dbReference type="RefSeq" id="WP_345421623.1">
    <property type="nucleotide sequence ID" value="NZ_AP031496.1"/>
</dbReference>
<feature type="transmembrane region" description="Helical" evidence="2">
    <location>
        <begin position="150"/>
        <end position="167"/>
    </location>
</feature>
<dbReference type="Proteomes" id="UP001409585">
    <property type="component" value="Unassembled WGS sequence"/>
</dbReference>
<feature type="compositionally biased region" description="Acidic residues" evidence="1">
    <location>
        <begin position="179"/>
        <end position="194"/>
    </location>
</feature>
<proteinExistence type="predicted"/>
<keyword evidence="2" id="KW-0472">Membrane</keyword>
<evidence type="ECO:0000256" key="1">
    <source>
        <dbReference type="SAM" id="MobiDB-lite"/>
    </source>
</evidence>
<protein>
    <submittedName>
        <fullName evidence="3">Uncharacterized protein</fullName>
    </submittedName>
</protein>
<keyword evidence="4" id="KW-1185">Reference proteome</keyword>
<feature type="compositionally biased region" description="Acidic residues" evidence="1">
    <location>
        <begin position="570"/>
        <end position="611"/>
    </location>
</feature>
<feature type="region of interest" description="Disordered" evidence="1">
    <location>
        <begin position="177"/>
        <end position="201"/>
    </location>
</feature>
<reference evidence="4" key="1">
    <citation type="journal article" date="2019" name="Int. J. Syst. Evol. Microbiol.">
        <title>The Global Catalogue of Microorganisms (GCM) 10K type strain sequencing project: providing services to taxonomists for standard genome sequencing and annotation.</title>
        <authorList>
            <consortium name="The Broad Institute Genomics Platform"/>
            <consortium name="The Broad Institute Genome Sequencing Center for Infectious Disease"/>
            <person name="Wu L."/>
            <person name="Ma J."/>
        </authorList>
    </citation>
    <scope>NUCLEOTIDE SEQUENCE [LARGE SCALE GENOMIC DNA]</scope>
    <source>
        <strain evidence="4">JCM 19134</strain>
    </source>
</reference>
<feature type="transmembrane region" description="Helical" evidence="2">
    <location>
        <begin position="20"/>
        <end position="42"/>
    </location>
</feature>
<comment type="caution">
    <text evidence="3">The sequence shown here is derived from an EMBL/GenBank/DDBJ whole genome shotgun (WGS) entry which is preliminary data.</text>
</comment>
<evidence type="ECO:0000313" key="4">
    <source>
        <dbReference type="Proteomes" id="UP001409585"/>
    </source>
</evidence>
<feature type="compositionally biased region" description="Basic and acidic residues" evidence="1">
    <location>
        <begin position="491"/>
        <end position="509"/>
    </location>
</feature>
<keyword evidence="2" id="KW-0812">Transmembrane</keyword>
<accession>A0AAV3U2D4</accession>
<gene>
    <name evidence="3" type="ORF">GCM10025791_22060</name>
</gene>
<dbReference type="AlphaFoldDB" id="A0AAV3U2D4"/>
<evidence type="ECO:0000313" key="3">
    <source>
        <dbReference type="EMBL" id="GAA4942999.1"/>
    </source>
</evidence>
<keyword evidence="2" id="KW-1133">Transmembrane helix</keyword>
<sequence length="657" mass="72844">MSDSNQSSPLPWYARILVNYQHLTLALLVGVCFGLAVSLIALDSSRDSAATALAAEHASDIARLGADQSSQPLFNNDLISLQVLLTSLVQLDQVQGLTVHDVENRLMAQAGNVAASGGIYRTALITQNDNVAGYLTVIAHRPGNTSSRNLWFAIFALAMGALLLLLLKRQLPMLNQPVEDGEGEEDDTTEEEELTFTPSNRAPGPNCVALTLVSERINQVAKQLNAATFNRVLDELNRHISSVKSLYGAQLITAGHTLPILLFDGNDREQNTVNALCSAQLLLALSYRMKTPLALHAQVEQYQRDGKLTDCPERFQASNKTLFLGIAAPLAEAVSDRFRFREDNGYWLETEEFGDTYQSLLDNQLKQLLRTSGYDIDTDDGSAYREKYEEQLAQATQEQQEHFDLDEDELAASELLPAGKFDEPSDDYAAEEYEAEDYDEEYDTDDYDSDSYDSEDDDSEEYETEGYDSDEYDPESYDAEDSDTVQFDGDSAYREPDLDPDWEPSREQDSNSAGLALTPDPSLQFATEADTLEPFASPHYDDLDEISQLAPEEDFAAPAQPHQEQQPPADIEDGQWSDDPSDNDDDMAFEPDPEFGLTDDDLDALDTDDGQGTETSQSEDKPWPRSSLFEKAPSTEGDDQDSEAPPAKGEHIKPYQD</sequence>
<feature type="compositionally biased region" description="Basic and acidic residues" evidence="1">
    <location>
        <begin position="648"/>
        <end position="657"/>
    </location>
</feature>
<feature type="region of interest" description="Disordered" evidence="1">
    <location>
        <begin position="433"/>
        <end position="657"/>
    </location>
</feature>
<feature type="compositionally biased region" description="Acidic residues" evidence="1">
    <location>
        <begin position="433"/>
        <end position="483"/>
    </location>
</feature>
<feature type="compositionally biased region" description="Low complexity" evidence="1">
    <location>
        <begin position="556"/>
        <end position="569"/>
    </location>
</feature>